<dbReference type="OrthoDB" id="7060026at2"/>
<evidence type="ECO:0000313" key="2">
    <source>
        <dbReference type="Proteomes" id="UP000238375"/>
    </source>
</evidence>
<gene>
    <name evidence="1" type="ORF">CLV58_101111</name>
</gene>
<keyword evidence="2" id="KW-1185">Reference proteome</keyword>
<dbReference type="RefSeq" id="WP_106135811.1">
    <property type="nucleotide sequence ID" value="NZ_PVTE01000001.1"/>
</dbReference>
<comment type="caution">
    <text evidence="1">The sequence shown here is derived from an EMBL/GenBank/DDBJ whole genome shotgun (WGS) entry which is preliminary data.</text>
</comment>
<dbReference type="EMBL" id="PVTE01000001">
    <property type="protein sequence ID" value="PRY47047.1"/>
    <property type="molecule type" value="Genomic_DNA"/>
</dbReference>
<proteinExistence type="predicted"/>
<dbReference type="Pfam" id="PF19383">
    <property type="entry name" value="DUF5958"/>
    <property type="match status" value="1"/>
</dbReference>
<protein>
    <submittedName>
        <fullName evidence="1">Uncharacterized protein</fullName>
    </submittedName>
</protein>
<evidence type="ECO:0000313" key="1">
    <source>
        <dbReference type="EMBL" id="PRY47047.1"/>
    </source>
</evidence>
<organism evidence="1 2">
    <name type="scientific">Spirosoma oryzae</name>
    <dbReference type="NCBI Taxonomy" id="1469603"/>
    <lineage>
        <taxon>Bacteria</taxon>
        <taxon>Pseudomonadati</taxon>
        <taxon>Bacteroidota</taxon>
        <taxon>Cytophagia</taxon>
        <taxon>Cytophagales</taxon>
        <taxon>Cytophagaceae</taxon>
        <taxon>Spirosoma</taxon>
    </lineage>
</organism>
<accession>A0A2T0TN18</accession>
<sequence>MTFQETLFNSYAHGVTSVEQCQAWFSTLDIDEQQQALRNVLSLLIQAHPSPAMIQQAATDGPIKPTMTPVVILLKHSLAVAVTKLERLPNSESSKSFALALFIFGQADRHRRAVVCQAGCSHEWHQFDYQAWALANATSLSFI</sequence>
<dbReference type="AlphaFoldDB" id="A0A2T0TN18"/>
<dbReference type="InterPro" id="IPR046002">
    <property type="entry name" value="DUF5958"/>
</dbReference>
<reference evidence="1 2" key="1">
    <citation type="submission" date="2018-03" db="EMBL/GenBank/DDBJ databases">
        <title>Genomic Encyclopedia of Archaeal and Bacterial Type Strains, Phase II (KMG-II): from individual species to whole genera.</title>
        <authorList>
            <person name="Goeker M."/>
        </authorList>
    </citation>
    <scope>NUCLEOTIDE SEQUENCE [LARGE SCALE GENOMIC DNA]</scope>
    <source>
        <strain evidence="1 2">DSM 28354</strain>
    </source>
</reference>
<name>A0A2T0TN18_9BACT</name>
<dbReference type="Proteomes" id="UP000238375">
    <property type="component" value="Unassembled WGS sequence"/>
</dbReference>